<comment type="caution">
    <text evidence="1">The sequence shown here is derived from an EMBL/GenBank/DDBJ whole genome shotgun (WGS) entry which is preliminary data.</text>
</comment>
<evidence type="ECO:0000313" key="2">
    <source>
        <dbReference type="Proteomes" id="UP000318578"/>
    </source>
</evidence>
<gene>
    <name evidence="1" type="ORF">FNH06_22015</name>
</gene>
<reference evidence="1 2" key="1">
    <citation type="submission" date="2019-07" db="EMBL/GenBank/DDBJ databases">
        <title>New species of Amycolatopsis and Streptomyces.</title>
        <authorList>
            <person name="Duangmal K."/>
            <person name="Teo W.F.A."/>
            <person name="Lipun K."/>
        </authorList>
    </citation>
    <scope>NUCLEOTIDE SEQUENCE [LARGE SCALE GENOMIC DNA]</scope>
    <source>
        <strain evidence="1 2">JCM 30562</strain>
    </source>
</reference>
<keyword evidence="2" id="KW-1185">Reference proteome</keyword>
<dbReference type="Proteomes" id="UP000318578">
    <property type="component" value="Unassembled WGS sequence"/>
</dbReference>
<proteinExistence type="predicted"/>
<accession>A0A558A6W6</accession>
<organism evidence="1 2">
    <name type="scientific">Amycolatopsis acidiphila</name>
    <dbReference type="NCBI Taxonomy" id="715473"/>
    <lineage>
        <taxon>Bacteria</taxon>
        <taxon>Bacillati</taxon>
        <taxon>Actinomycetota</taxon>
        <taxon>Actinomycetes</taxon>
        <taxon>Pseudonocardiales</taxon>
        <taxon>Pseudonocardiaceae</taxon>
        <taxon>Amycolatopsis</taxon>
    </lineage>
</organism>
<dbReference type="EMBL" id="VJZA01000040">
    <property type="protein sequence ID" value="TVT20000.1"/>
    <property type="molecule type" value="Genomic_DNA"/>
</dbReference>
<evidence type="ECO:0000313" key="1">
    <source>
        <dbReference type="EMBL" id="TVT20000.1"/>
    </source>
</evidence>
<dbReference type="RefSeq" id="WP_144641768.1">
    <property type="nucleotide sequence ID" value="NZ_BNAX01000005.1"/>
</dbReference>
<dbReference type="AlphaFoldDB" id="A0A558A6W6"/>
<sequence>MDTIYDDNGNFCDSFFYWGAWPNYDEERRQLRNLQKGGGYVQLPGGGYVLTKNKRAGTTNHKGRGPVDPAAAAKAAEQARAERVRRDALTPHARPASAPTIAADIQALIDAANNEPAIDLGTLDPRSVNGGDEPFVPGTVDPAASLPSASVAALVDTDGYVVLFGQKRADPNFSTKPGVPDYLKGRSIEDVARDLSDGELSTDQIRIEVFEYKGVLVSTNTRGLSALSRAEKRPTNVVFTSYEDLSRNTRNRLNETTLLGDSLPSARIPITPDRDSPDILYVVEVP</sequence>
<protein>
    <submittedName>
        <fullName evidence="1">Uncharacterized protein</fullName>
    </submittedName>
</protein>
<name>A0A558A6W6_9PSEU</name>